<evidence type="ECO:0000256" key="5">
    <source>
        <dbReference type="ARBA" id="ARBA00022692"/>
    </source>
</evidence>
<dbReference type="CDD" id="cd00342">
    <property type="entry name" value="gram_neg_porins"/>
    <property type="match status" value="1"/>
</dbReference>
<keyword evidence="6 11" id="KW-0732">Signal</keyword>
<dbReference type="PANTHER" id="PTHR34501">
    <property type="entry name" value="PROTEIN YDDL-RELATED"/>
    <property type="match status" value="1"/>
</dbReference>
<dbReference type="Pfam" id="PF13609">
    <property type="entry name" value="Porin_4"/>
    <property type="match status" value="1"/>
</dbReference>
<gene>
    <name evidence="13" type="ORF">DF037_01695</name>
</gene>
<keyword evidence="10" id="KW-0998">Cell outer membrane</keyword>
<evidence type="ECO:0000256" key="7">
    <source>
        <dbReference type="ARBA" id="ARBA00023065"/>
    </source>
</evidence>
<name>A0A3N8RZM4_9BURK</name>
<evidence type="ECO:0000313" key="14">
    <source>
        <dbReference type="Proteomes" id="UP000269271"/>
    </source>
</evidence>
<comment type="caution">
    <text evidence="13">The sequence shown here is derived from an EMBL/GenBank/DDBJ whole genome shotgun (WGS) entry which is preliminary data.</text>
</comment>
<dbReference type="GO" id="GO:0009279">
    <property type="term" value="C:cell outer membrane"/>
    <property type="evidence" value="ECO:0007669"/>
    <property type="project" value="UniProtKB-SubCell"/>
</dbReference>
<comment type="subcellular location">
    <subcellularLocation>
        <location evidence="1">Cell outer membrane</location>
        <topology evidence="1">Multi-pass membrane protein</topology>
    </subcellularLocation>
</comment>
<reference evidence="13 14" key="1">
    <citation type="submission" date="2018-08" db="EMBL/GenBank/DDBJ databases">
        <title>Comparative analysis of Burkholderia isolates from Puerto Rico.</title>
        <authorList>
            <person name="Hall C."/>
            <person name="Sahl J."/>
            <person name="Wagner D."/>
        </authorList>
    </citation>
    <scope>NUCLEOTIDE SEQUENCE [LARGE SCALE GENOMIC DNA]</scope>
    <source>
        <strain evidence="13 14">Bp9001</strain>
    </source>
</reference>
<organism evidence="13 14">
    <name type="scientific">Burkholderia contaminans</name>
    <dbReference type="NCBI Taxonomy" id="488447"/>
    <lineage>
        <taxon>Bacteria</taxon>
        <taxon>Pseudomonadati</taxon>
        <taxon>Pseudomonadota</taxon>
        <taxon>Betaproteobacteria</taxon>
        <taxon>Burkholderiales</taxon>
        <taxon>Burkholderiaceae</taxon>
        <taxon>Burkholderia</taxon>
        <taxon>Burkholderia cepacia complex</taxon>
    </lineage>
</organism>
<dbReference type="AlphaFoldDB" id="A0A3N8RZM4"/>
<keyword evidence="7" id="KW-0406">Ion transport</keyword>
<dbReference type="Proteomes" id="UP000269271">
    <property type="component" value="Unassembled WGS sequence"/>
</dbReference>
<dbReference type="GO" id="GO:0046930">
    <property type="term" value="C:pore complex"/>
    <property type="evidence" value="ECO:0007669"/>
    <property type="project" value="UniProtKB-KW"/>
</dbReference>
<evidence type="ECO:0000256" key="6">
    <source>
        <dbReference type="ARBA" id="ARBA00022729"/>
    </source>
</evidence>
<feature type="chain" id="PRO_5018169002" evidence="11">
    <location>
        <begin position="21"/>
        <end position="339"/>
    </location>
</feature>
<keyword evidence="9" id="KW-0472">Membrane</keyword>
<sequence length="339" mass="35754">MINRRIAVVGVVMISGAAAAQSSATLFGVADTSVRRIDNGSDAAYSIGSGGLAASRLGFRADEDIGGGTKVRAWLEGTVNFNDGTGNPSRYWNRRSTLSVIDRYGELRMGHDLTPSYTSFGEFDTFGVSGLADQGKFYSTAFGSGIEATGLWARADNMIAYYTPPRLGGFYAQAAYALGGGEKAKRYTGGRVGYANDVVNVTAAFGVFDGLQGPLKRTGFAISYDLKYLTLLGSAVRNQYLEASRLIAQAGVIVPVNPFLSLRANFTRVSESGALGKASIDANHATQVAVGYTYALSKRTSTYGTVVRLSNKGGDAFGFGTQPAGRLLVGAELGVSHRF</sequence>
<keyword evidence="8" id="KW-0626">Porin</keyword>
<evidence type="ECO:0000313" key="13">
    <source>
        <dbReference type="EMBL" id="RQT37466.1"/>
    </source>
</evidence>
<dbReference type="GO" id="GO:0006811">
    <property type="term" value="P:monoatomic ion transport"/>
    <property type="evidence" value="ECO:0007669"/>
    <property type="project" value="UniProtKB-KW"/>
</dbReference>
<dbReference type="Gene3D" id="2.40.160.10">
    <property type="entry name" value="Porin"/>
    <property type="match status" value="1"/>
</dbReference>
<dbReference type="EMBL" id="QTQX01000001">
    <property type="protein sequence ID" value="RQT37466.1"/>
    <property type="molecule type" value="Genomic_DNA"/>
</dbReference>
<evidence type="ECO:0000259" key="12">
    <source>
        <dbReference type="Pfam" id="PF13609"/>
    </source>
</evidence>
<feature type="signal peptide" evidence="11">
    <location>
        <begin position="1"/>
        <end position="20"/>
    </location>
</feature>
<accession>A0A3N8RZM4</accession>
<evidence type="ECO:0000256" key="1">
    <source>
        <dbReference type="ARBA" id="ARBA00004571"/>
    </source>
</evidence>
<evidence type="ECO:0000256" key="11">
    <source>
        <dbReference type="SAM" id="SignalP"/>
    </source>
</evidence>
<dbReference type="RefSeq" id="WP_124615944.1">
    <property type="nucleotide sequence ID" value="NZ_QTQX01000001.1"/>
</dbReference>
<feature type="domain" description="Porin" evidence="12">
    <location>
        <begin position="8"/>
        <end position="313"/>
    </location>
</feature>
<evidence type="ECO:0000256" key="8">
    <source>
        <dbReference type="ARBA" id="ARBA00023114"/>
    </source>
</evidence>
<evidence type="ECO:0000256" key="4">
    <source>
        <dbReference type="ARBA" id="ARBA00022452"/>
    </source>
</evidence>
<evidence type="ECO:0000256" key="2">
    <source>
        <dbReference type="ARBA" id="ARBA00011233"/>
    </source>
</evidence>
<keyword evidence="4" id="KW-1134">Transmembrane beta strand</keyword>
<dbReference type="SUPFAM" id="SSF56935">
    <property type="entry name" value="Porins"/>
    <property type="match status" value="1"/>
</dbReference>
<evidence type="ECO:0000256" key="10">
    <source>
        <dbReference type="ARBA" id="ARBA00023237"/>
    </source>
</evidence>
<dbReference type="InterPro" id="IPR050298">
    <property type="entry name" value="Gram-neg_bact_OMP"/>
</dbReference>
<evidence type="ECO:0000256" key="9">
    <source>
        <dbReference type="ARBA" id="ARBA00023136"/>
    </source>
</evidence>
<keyword evidence="5" id="KW-0812">Transmembrane</keyword>
<comment type="subunit">
    <text evidence="2">Homotrimer.</text>
</comment>
<keyword evidence="3" id="KW-0813">Transport</keyword>
<dbReference type="PANTHER" id="PTHR34501:SF9">
    <property type="entry name" value="MAJOR OUTER MEMBRANE PROTEIN P.IA"/>
    <property type="match status" value="1"/>
</dbReference>
<proteinExistence type="predicted"/>
<protein>
    <submittedName>
        <fullName evidence="13">Porin</fullName>
    </submittedName>
</protein>
<dbReference type="InterPro" id="IPR033900">
    <property type="entry name" value="Gram_neg_porin_domain"/>
</dbReference>
<dbReference type="InterPro" id="IPR023614">
    <property type="entry name" value="Porin_dom_sf"/>
</dbReference>
<evidence type="ECO:0000256" key="3">
    <source>
        <dbReference type="ARBA" id="ARBA00022448"/>
    </source>
</evidence>
<dbReference type="GO" id="GO:0015288">
    <property type="term" value="F:porin activity"/>
    <property type="evidence" value="ECO:0007669"/>
    <property type="project" value="UniProtKB-KW"/>
</dbReference>